<dbReference type="PROSITE" id="PS51009">
    <property type="entry name" value="CYTCII"/>
    <property type="match status" value="1"/>
</dbReference>
<name>A0ABS7T5U8_9GAMM</name>
<reference evidence="1 2" key="1">
    <citation type="submission" date="2021-09" db="EMBL/GenBank/DDBJ databases">
        <title>Lysobacter sp. 13A isolated from the river sediment.</title>
        <authorList>
            <person name="Liu H."/>
            <person name="Li S."/>
            <person name="Mao S."/>
        </authorList>
    </citation>
    <scope>NUCLEOTIDE SEQUENCE [LARGE SCALE GENOMIC DNA]</scope>
    <source>
        <strain evidence="1 2">13A</strain>
    </source>
</reference>
<dbReference type="SUPFAM" id="SSF47175">
    <property type="entry name" value="Cytochromes"/>
    <property type="match status" value="1"/>
</dbReference>
<evidence type="ECO:0008006" key="3">
    <source>
        <dbReference type="Google" id="ProtNLM"/>
    </source>
</evidence>
<dbReference type="Proteomes" id="UP001430954">
    <property type="component" value="Unassembled WGS sequence"/>
</dbReference>
<organism evidence="1 2">
    <name type="scientific">Novilysobacter selenitireducens</name>
    <dbReference type="NCBI Taxonomy" id="2872639"/>
    <lineage>
        <taxon>Bacteria</taxon>
        <taxon>Pseudomonadati</taxon>
        <taxon>Pseudomonadota</taxon>
        <taxon>Gammaproteobacteria</taxon>
        <taxon>Lysobacterales</taxon>
        <taxon>Lysobacteraceae</taxon>
        <taxon>Novilysobacter</taxon>
    </lineage>
</organism>
<keyword evidence="2" id="KW-1185">Reference proteome</keyword>
<evidence type="ECO:0000313" key="2">
    <source>
        <dbReference type="Proteomes" id="UP001430954"/>
    </source>
</evidence>
<gene>
    <name evidence="1" type="ORF">K6753_06905</name>
</gene>
<comment type="caution">
    <text evidence="1">The sequence shown here is derived from an EMBL/GenBank/DDBJ whole genome shotgun (WGS) entry which is preliminary data.</text>
</comment>
<accession>A0ABS7T5U8</accession>
<dbReference type="InterPro" id="IPR010980">
    <property type="entry name" value="Cyt_c/b562"/>
</dbReference>
<dbReference type="InterPro" id="IPR002321">
    <property type="entry name" value="Cyt_c_II"/>
</dbReference>
<proteinExistence type="predicted"/>
<protein>
    <recommendedName>
        <fullName evidence="3">Cytochrome C</fullName>
    </recommendedName>
</protein>
<dbReference type="EMBL" id="JAINZW010000002">
    <property type="protein sequence ID" value="MBZ4039259.1"/>
    <property type="molecule type" value="Genomic_DNA"/>
</dbReference>
<sequence length="133" mass="14498">MFLFLLGLVIGVLGVVMLMRALESRKDWTDHYPDAAMHMMQAHLAQLGNSIEANRCAATDVLPHLQSLRVLANDLEPALPDLRDDSRFTQHAGRLRATLDDALGSPPLNCASATATSENIGKACMACHQDFRG</sequence>
<evidence type="ECO:0000313" key="1">
    <source>
        <dbReference type="EMBL" id="MBZ4039259.1"/>
    </source>
</evidence>